<dbReference type="OrthoDB" id="4142200at2759"/>
<dbReference type="GO" id="GO:0016020">
    <property type="term" value="C:membrane"/>
    <property type="evidence" value="ECO:0007669"/>
    <property type="project" value="InterPro"/>
</dbReference>
<feature type="transmembrane region" description="Helical" evidence="15">
    <location>
        <begin position="213"/>
        <end position="235"/>
    </location>
</feature>
<evidence type="ECO:0000256" key="7">
    <source>
        <dbReference type="ARBA" id="ARBA00022597"/>
    </source>
</evidence>
<evidence type="ECO:0000256" key="11">
    <source>
        <dbReference type="ARBA" id="ARBA00023180"/>
    </source>
</evidence>
<comment type="caution">
    <text evidence="17">The sequence shown here is derived from an EMBL/GenBank/DDBJ whole genome shotgun (WGS) entry which is preliminary data.</text>
</comment>
<dbReference type="InterPro" id="IPR003663">
    <property type="entry name" value="Sugar/inositol_transpt"/>
</dbReference>
<feature type="transmembrane region" description="Helical" evidence="15">
    <location>
        <begin position="545"/>
        <end position="563"/>
    </location>
</feature>
<keyword evidence="18" id="KW-1185">Reference proteome</keyword>
<keyword evidence="6" id="KW-0963">Cytoplasm</keyword>
<comment type="catalytic activity">
    <reaction evidence="1">
        <text>D-glucose(out) = D-glucose(in)</text>
        <dbReference type="Rhea" id="RHEA:60376"/>
        <dbReference type="ChEBI" id="CHEBI:4167"/>
    </reaction>
</comment>
<dbReference type="InterPro" id="IPR005828">
    <property type="entry name" value="MFS_sugar_transport-like"/>
</dbReference>
<keyword evidence="9 15" id="KW-1133">Transmembrane helix</keyword>
<evidence type="ECO:0000256" key="1">
    <source>
        <dbReference type="ARBA" id="ARBA00000618"/>
    </source>
</evidence>
<dbReference type="PRINTS" id="PR00171">
    <property type="entry name" value="SUGRTRNSPORT"/>
</dbReference>
<dbReference type="PROSITE" id="PS00216">
    <property type="entry name" value="SUGAR_TRANSPORT_1"/>
    <property type="match status" value="1"/>
</dbReference>
<dbReference type="AlphaFoldDB" id="A0A8T2JUU3"/>
<comment type="function">
    <text evidence="12">Facilitative glucose transporter required for the development of the cardiovascular system.</text>
</comment>
<dbReference type="GO" id="GO:0012505">
    <property type="term" value="C:endomembrane system"/>
    <property type="evidence" value="ECO:0007669"/>
    <property type="project" value="UniProtKB-SubCell"/>
</dbReference>
<dbReference type="Pfam" id="PF00083">
    <property type="entry name" value="Sugar_tr"/>
    <property type="match status" value="2"/>
</dbReference>
<dbReference type="Gene3D" id="1.20.1250.20">
    <property type="entry name" value="MFS general substrate transporter like domains"/>
    <property type="match status" value="2"/>
</dbReference>
<dbReference type="FunFam" id="1.20.1250.20:FF:000164">
    <property type="entry name" value="solute carrier family 2, facilitated glucose transporter member 10"/>
    <property type="match status" value="1"/>
</dbReference>
<evidence type="ECO:0000256" key="5">
    <source>
        <dbReference type="ARBA" id="ARBA00022448"/>
    </source>
</evidence>
<dbReference type="PANTHER" id="PTHR48023:SF7">
    <property type="entry name" value="SOLUTE CARRIER FAMILY 2, FACILITATED GLUCOSE TRANSPORTER MEMBER 10"/>
    <property type="match status" value="1"/>
</dbReference>
<evidence type="ECO:0000256" key="9">
    <source>
        <dbReference type="ARBA" id="ARBA00022989"/>
    </source>
</evidence>
<dbReference type="FunFam" id="1.20.1250.20:FF:000790">
    <property type="entry name" value="Solute carrier family 2 member 10"/>
    <property type="match status" value="1"/>
</dbReference>
<dbReference type="GO" id="GO:0072359">
    <property type="term" value="P:circulatory system development"/>
    <property type="evidence" value="ECO:0007669"/>
    <property type="project" value="TreeGrafter"/>
</dbReference>
<evidence type="ECO:0000313" key="17">
    <source>
        <dbReference type="EMBL" id="KAG8447057.1"/>
    </source>
</evidence>
<evidence type="ECO:0000259" key="16">
    <source>
        <dbReference type="PROSITE" id="PS50850"/>
    </source>
</evidence>
<feature type="transmembrane region" description="Helical" evidence="15">
    <location>
        <begin position="327"/>
        <end position="349"/>
    </location>
</feature>
<dbReference type="InterPro" id="IPR036259">
    <property type="entry name" value="MFS_trans_sf"/>
</dbReference>
<proteinExistence type="inferred from homology"/>
<feature type="domain" description="Major facilitator superfamily (MFS) profile" evidence="16">
    <location>
        <begin position="61"/>
        <end position="567"/>
    </location>
</feature>
<keyword evidence="11" id="KW-0325">Glycoprotein</keyword>
<dbReference type="InterPro" id="IPR005829">
    <property type="entry name" value="Sugar_transporter_CS"/>
</dbReference>
<evidence type="ECO:0000256" key="14">
    <source>
        <dbReference type="ARBA" id="ARBA00042909"/>
    </source>
</evidence>
<feature type="transmembrane region" description="Helical" evidence="15">
    <location>
        <begin position="58"/>
        <end position="79"/>
    </location>
</feature>
<keyword evidence="5" id="KW-0813">Transport</keyword>
<evidence type="ECO:0000256" key="13">
    <source>
        <dbReference type="ARBA" id="ARBA00039240"/>
    </source>
</evidence>
<dbReference type="GO" id="GO:0055056">
    <property type="term" value="F:D-glucose transmembrane transporter activity"/>
    <property type="evidence" value="ECO:0007669"/>
    <property type="project" value="TreeGrafter"/>
</dbReference>
<dbReference type="PROSITE" id="PS50850">
    <property type="entry name" value="MFS"/>
    <property type="match status" value="1"/>
</dbReference>
<evidence type="ECO:0000256" key="4">
    <source>
        <dbReference type="ARBA" id="ARBA00007004"/>
    </source>
</evidence>
<evidence type="ECO:0000256" key="10">
    <source>
        <dbReference type="ARBA" id="ARBA00023136"/>
    </source>
</evidence>
<keyword evidence="7" id="KW-0762">Sugar transport</keyword>
<keyword evidence="10 15" id="KW-0472">Membrane</keyword>
<feature type="transmembrane region" description="Helical" evidence="15">
    <location>
        <begin position="291"/>
        <end position="312"/>
    </location>
</feature>
<feature type="transmembrane region" description="Helical" evidence="15">
    <location>
        <begin position="156"/>
        <end position="174"/>
    </location>
</feature>
<dbReference type="EMBL" id="JAACNH010000003">
    <property type="protein sequence ID" value="KAG8447057.1"/>
    <property type="molecule type" value="Genomic_DNA"/>
</dbReference>
<feature type="transmembrane region" description="Helical" evidence="15">
    <location>
        <begin position="126"/>
        <end position="150"/>
    </location>
</feature>
<dbReference type="SUPFAM" id="SSF103473">
    <property type="entry name" value="MFS general substrate transporter"/>
    <property type="match status" value="1"/>
</dbReference>
<comment type="similarity">
    <text evidence="4">Belongs to the major facilitator superfamily. Sugar transporter (TC 2.A.1.1) family. Glucose transporter subfamily.</text>
</comment>
<evidence type="ECO:0000256" key="8">
    <source>
        <dbReference type="ARBA" id="ARBA00022692"/>
    </source>
</evidence>
<evidence type="ECO:0000256" key="12">
    <source>
        <dbReference type="ARBA" id="ARBA00037777"/>
    </source>
</evidence>
<evidence type="ECO:0000256" key="2">
    <source>
        <dbReference type="ARBA" id="ARBA00004127"/>
    </source>
</evidence>
<feature type="transmembrane region" description="Helical" evidence="15">
    <location>
        <begin position="99"/>
        <end position="119"/>
    </location>
</feature>
<dbReference type="PANTHER" id="PTHR48023">
    <property type="entry name" value="D-XYLOSE-PROTON SYMPORTER-LIKE 2"/>
    <property type="match status" value="1"/>
</dbReference>
<organism evidence="17 18">
    <name type="scientific">Hymenochirus boettgeri</name>
    <name type="common">Congo dwarf clawed frog</name>
    <dbReference type="NCBI Taxonomy" id="247094"/>
    <lineage>
        <taxon>Eukaryota</taxon>
        <taxon>Metazoa</taxon>
        <taxon>Chordata</taxon>
        <taxon>Craniata</taxon>
        <taxon>Vertebrata</taxon>
        <taxon>Euteleostomi</taxon>
        <taxon>Amphibia</taxon>
        <taxon>Batrachia</taxon>
        <taxon>Anura</taxon>
        <taxon>Pipoidea</taxon>
        <taxon>Pipidae</taxon>
        <taxon>Pipinae</taxon>
        <taxon>Hymenochirus</taxon>
    </lineage>
</organism>
<dbReference type="InterPro" id="IPR020846">
    <property type="entry name" value="MFS_dom"/>
</dbReference>
<feature type="transmembrane region" description="Helical" evidence="15">
    <location>
        <begin position="186"/>
        <end position="207"/>
    </location>
</feature>
<gene>
    <name evidence="17" type="ORF">GDO86_014488</name>
</gene>
<evidence type="ECO:0000256" key="6">
    <source>
        <dbReference type="ARBA" id="ARBA00022490"/>
    </source>
</evidence>
<feature type="transmembrane region" description="Helical" evidence="15">
    <location>
        <begin position="473"/>
        <end position="501"/>
    </location>
</feature>
<keyword evidence="8 15" id="KW-0812">Transmembrane</keyword>
<evidence type="ECO:0000256" key="15">
    <source>
        <dbReference type="SAM" id="Phobius"/>
    </source>
</evidence>
<feature type="transmembrane region" description="Helical" evidence="15">
    <location>
        <begin position="356"/>
        <end position="379"/>
    </location>
</feature>
<protein>
    <recommendedName>
        <fullName evidence="13">Solute carrier family 2, facilitated glucose transporter member 10</fullName>
    </recommendedName>
    <alternativeName>
        <fullName evidence="14">Glucose transporter type 10</fullName>
    </alternativeName>
</protein>
<evidence type="ECO:0000256" key="3">
    <source>
        <dbReference type="ARBA" id="ARBA00004556"/>
    </source>
</evidence>
<dbReference type="GO" id="GO:0048471">
    <property type="term" value="C:perinuclear region of cytoplasm"/>
    <property type="evidence" value="ECO:0007669"/>
    <property type="project" value="UniProtKB-SubCell"/>
</dbReference>
<dbReference type="Proteomes" id="UP000812440">
    <property type="component" value="Chromosome 8_10"/>
</dbReference>
<name>A0A8T2JUU3_9PIPI</name>
<dbReference type="InterPro" id="IPR050820">
    <property type="entry name" value="MFS_Sugar_Transporter"/>
</dbReference>
<sequence>MENRGMEYRGNGGGWSTGMMEFREDGGEWSTGGMEYRWVEYRGMEYCTGMMEYRSTTIVLSVTVSSLGGLIYGYELGIISGALLQVKTAYHLTCTEQEILVSAILIGALFASLIGGVIIDHSGRKISILASNLLVLAGSIILITGISFWLLVIGRITIGFAISISSIACCIYVSEIVPPYRRGLLVSLYETGIAFGVLISYATNYFLSDLSEGWKYMFGLAIIPAVIQFISILFLPSKPHHLNFYEQETESGIIEMEDVSEVGRFKPESCGRNYKFIDLFRSKDNMRMRTLAGLGLVLFQQLTGQPNVLYYASTVFHSVGFQSDSSAMLASVNLGVVKVASTIVAICLADKAGRRILLLAGCVGMAISVTGIGLASFYIKLDIHRGCEHVESKNLSNRNSNNSAIVGQFKDIILITEPQNNSDHRVDTDFRSPIFTKDEEKKLTGLNSRYLNKKHGGLMTTPSSSPVPMNYSVLNLITLISMMAFVSAFSIGFGPMSWLVLSEIYPEEIRGRAFAFCTSFNWGTNLLITFTFLHVIDSIGLPWTFLLYGLIALVATVFVYFFIPETKGKTLEQIDEEFSEKRFSTTSMFNRRRKKNSTGHQYHRLRNLNASILSDN</sequence>
<feature type="transmembrane region" description="Helical" evidence="15">
    <location>
        <begin position="513"/>
        <end position="533"/>
    </location>
</feature>
<reference evidence="17" key="1">
    <citation type="thesis" date="2020" institute="ProQuest LLC" country="789 East Eisenhower Parkway, Ann Arbor, MI, USA">
        <title>Comparative Genomics and Chromosome Evolution.</title>
        <authorList>
            <person name="Mudd A.B."/>
        </authorList>
    </citation>
    <scope>NUCLEOTIDE SEQUENCE</scope>
    <source>
        <strain evidence="17">Female2</strain>
        <tissue evidence="17">Blood</tissue>
    </source>
</reference>
<comment type="subcellular location">
    <subcellularLocation>
        <location evidence="3">Cytoplasm</location>
        <location evidence="3">Perinuclear region</location>
    </subcellularLocation>
    <subcellularLocation>
        <location evidence="2">Endomembrane system</location>
        <topology evidence="2">Multi-pass membrane protein</topology>
    </subcellularLocation>
</comment>
<accession>A0A8T2JUU3</accession>
<dbReference type="GO" id="GO:1904659">
    <property type="term" value="P:D-glucose transmembrane transport"/>
    <property type="evidence" value="ECO:0007669"/>
    <property type="project" value="TreeGrafter"/>
</dbReference>
<evidence type="ECO:0000313" key="18">
    <source>
        <dbReference type="Proteomes" id="UP000812440"/>
    </source>
</evidence>